<feature type="transmembrane region" description="Helical" evidence="7">
    <location>
        <begin position="172"/>
        <end position="191"/>
    </location>
</feature>
<feature type="transmembrane region" description="Helical" evidence="7">
    <location>
        <begin position="437"/>
        <end position="463"/>
    </location>
</feature>
<proteinExistence type="inferred from homology"/>
<feature type="transmembrane region" description="Helical" evidence="7">
    <location>
        <begin position="74"/>
        <end position="101"/>
    </location>
</feature>
<evidence type="ECO:0008006" key="10">
    <source>
        <dbReference type="Google" id="ProtNLM"/>
    </source>
</evidence>
<feature type="region of interest" description="Disordered" evidence="6">
    <location>
        <begin position="526"/>
        <end position="558"/>
    </location>
</feature>
<gene>
    <name evidence="8" type="ORF">PENDEC_c001G06278</name>
</gene>
<dbReference type="InterPro" id="IPR045225">
    <property type="entry name" value="Uracil/uridine/allantoin_perm"/>
</dbReference>
<feature type="transmembrane region" description="Helical" evidence="7">
    <location>
        <begin position="323"/>
        <end position="341"/>
    </location>
</feature>
<evidence type="ECO:0000256" key="2">
    <source>
        <dbReference type="ARBA" id="ARBA00008974"/>
    </source>
</evidence>
<dbReference type="InterPro" id="IPR012681">
    <property type="entry name" value="NCS1"/>
</dbReference>
<feature type="transmembrane region" description="Helical" evidence="7">
    <location>
        <begin position="369"/>
        <end position="386"/>
    </location>
</feature>
<evidence type="ECO:0000313" key="9">
    <source>
        <dbReference type="Proteomes" id="UP000191522"/>
    </source>
</evidence>
<dbReference type="NCBIfam" id="TIGR00800">
    <property type="entry name" value="ncs1"/>
    <property type="match status" value="1"/>
</dbReference>
<feature type="transmembrane region" description="Helical" evidence="7">
    <location>
        <begin position="198"/>
        <end position="217"/>
    </location>
</feature>
<dbReference type="OMA" id="GWNWRAV"/>
<feature type="transmembrane region" description="Helical" evidence="7">
    <location>
        <begin position="237"/>
        <end position="257"/>
    </location>
</feature>
<dbReference type="InterPro" id="IPR001248">
    <property type="entry name" value="Pur-cyt_permease"/>
</dbReference>
<sequence length="558" mass="61585">MSRLKCILEKVAVTHEPGLSNAQIMLTNDDLRPVDPERRQWKWWNYVTFWIADSLNINTWMISSSMIVGGLSWWQSWICVWIGYFVAAGFVCLTGRIGAVYHISFPVTARASFGIWGSFWPVINRVVMAIIWYGVQGYIGGECVTLMIEAIWPSYKHLHNGLSASAGVDTKGFLSFFLFWLCSLPALWFPVHKVRHLFTVKAIYSPIAAIAFFAWAISRAHGIGPIIHQPNSARGSTLAWAFVKGIMSCIGNFAALIMNDPDFTRFARTPKDALWSQLFTIPIGFGITSFIGIIVSSSSSVIYGEAVWNPLDLLGMFLNGASSGQRFGIFIIALGFALAQLGTNISANSVSAGTDLTALLPRYLNIRRGSYICAAIGLAMCPWNLVVTSNQFTTYLSAYSLFLSAIAGVMICDYYIVRRGYLDIKALYSARKTDPYFYSMGFSWRAYAAYFAGILINIVGFAGAVGREVPVGAEYIYNVNYFSGVIVSGSVYWILTTLFPIPATSDHWNEVDIDAEISYGQEVDEEHGVDGKSGWATSSLPPDDQKGMSSASKKICSV</sequence>
<protein>
    <recommendedName>
        <fullName evidence="10">Uracil permease</fullName>
    </recommendedName>
</protein>
<reference evidence="9" key="1">
    <citation type="journal article" date="2017" name="Nat. Microbiol.">
        <title>Global analysis of biosynthetic gene clusters reveals vast potential of secondary metabolite production in Penicillium species.</title>
        <authorList>
            <person name="Nielsen J.C."/>
            <person name="Grijseels S."/>
            <person name="Prigent S."/>
            <person name="Ji B."/>
            <person name="Dainat J."/>
            <person name="Nielsen K.F."/>
            <person name="Frisvad J.C."/>
            <person name="Workman M."/>
            <person name="Nielsen J."/>
        </authorList>
    </citation>
    <scope>NUCLEOTIDE SEQUENCE [LARGE SCALE GENOMIC DNA]</scope>
    <source>
        <strain evidence="9">IBT 11843</strain>
    </source>
</reference>
<dbReference type="GO" id="GO:0005886">
    <property type="term" value="C:plasma membrane"/>
    <property type="evidence" value="ECO:0007669"/>
    <property type="project" value="TreeGrafter"/>
</dbReference>
<keyword evidence="4 7" id="KW-1133">Transmembrane helix</keyword>
<keyword evidence="9" id="KW-1185">Reference proteome</keyword>
<dbReference type="OrthoDB" id="2018619at2759"/>
<feature type="transmembrane region" description="Helical" evidence="7">
    <location>
        <begin position="475"/>
        <end position="495"/>
    </location>
</feature>
<name>A0A1V6PNS5_PENDC</name>
<comment type="caution">
    <text evidence="8">The sequence shown here is derived from an EMBL/GenBank/DDBJ whole genome shotgun (WGS) entry which is preliminary data.</text>
</comment>
<evidence type="ECO:0000256" key="6">
    <source>
        <dbReference type="SAM" id="MobiDB-lite"/>
    </source>
</evidence>
<dbReference type="FunFam" id="1.10.4160.10:FF:000001">
    <property type="entry name" value="Uracil permease, putative"/>
    <property type="match status" value="1"/>
</dbReference>
<evidence type="ECO:0000256" key="7">
    <source>
        <dbReference type="SAM" id="Phobius"/>
    </source>
</evidence>
<evidence type="ECO:0000313" key="8">
    <source>
        <dbReference type="EMBL" id="OQD78397.1"/>
    </source>
</evidence>
<dbReference type="GO" id="GO:0015205">
    <property type="term" value="F:nucleobase transmembrane transporter activity"/>
    <property type="evidence" value="ECO:0007669"/>
    <property type="project" value="TreeGrafter"/>
</dbReference>
<dbReference type="CDD" id="cd11482">
    <property type="entry name" value="SLC-NCS1sbd_NRT1-like"/>
    <property type="match status" value="1"/>
</dbReference>
<organism evidence="8 9">
    <name type="scientific">Penicillium decumbens</name>
    <dbReference type="NCBI Taxonomy" id="69771"/>
    <lineage>
        <taxon>Eukaryota</taxon>
        <taxon>Fungi</taxon>
        <taxon>Dikarya</taxon>
        <taxon>Ascomycota</taxon>
        <taxon>Pezizomycotina</taxon>
        <taxon>Eurotiomycetes</taxon>
        <taxon>Eurotiomycetidae</taxon>
        <taxon>Eurotiales</taxon>
        <taxon>Aspergillaceae</taxon>
        <taxon>Penicillium</taxon>
    </lineage>
</organism>
<dbReference type="EMBL" id="MDYL01000001">
    <property type="protein sequence ID" value="OQD78397.1"/>
    <property type="molecule type" value="Genomic_DNA"/>
</dbReference>
<keyword evidence="3 7" id="KW-0812">Transmembrane</keyword>
<dbReference type="Proteomes" id="UP000191522">
    <property type="component" value="Unassembled WGS sequence"/>
</dbReference>
<dbReference type="Pfam" id="PF02133">
    <property type="entry name" value="Transp_cyt_pur"/>
    <property type="match status" value="1"/>
</dbReference>
<feature type="transmembrane region" description="Helical" evidence="7">
    <location>
        <begin position="278"/>
        <end position="303"/>
    </location>
</feature>
<dbReference type="Gene3D" id="1.10.4160.10">
    <property type="entry name" value="Hydantoin permease"/>
    <property type="match status" value="1"/>
</dbReference>
<evidence type="ECO:0000256" key="3">
    <source>
        <dbReference type="ARBA" id="ARBA00022692"/>
    </source>
</evidence>
<keyword evidence="5 7" id="KW-0472">Membrane</keyword>
<evidence type="ECO:0000256" key="5">
    <source>
        <dbReference type="ARBA" id="ARBA00023136"/>
    </source>
</evidence>
<comment type="subcellular location">
    <subcellularLocation>
        <location evidence="1">Membrane</location>
        <topology evidence="1">Multi-pass membrane protein</topology>
    </subcellularLocation>
</comment>
<evidence type="ECO:0000256" key="1">
    <source>
        <dbReference type="ARBA" id="ARBA00004141"/>
    </source>
</evidence>
<accession>A0A1V6PNS5</accession>
<evidence type="ECO:0000256" key="4">
    <source>
        <dbReference type="ARBA" id="ARBA00022989"/>
    </source>
</evidence>
<dbReference type="PANTHER" id="PTHR30618:SF2">
    <property type="entry name" value="ALLANTOIN PERMEASE-RELATED"/>
    <property type="match status" value="1"/>
</dbReference>
<feature type="transmembrane region" description="Helical" evidence="7">
    <location>
        <begin position="398"/>
        <end position="417"/>
    </location>
</feature>
<comment type="similarity">
    <text evidence="2">Belongs to the purine-cytosine permease (2.A.39) family.</text>
</comment>
<dbReference type="PANTHER" id="PTHR30618">
    <property type="entry name" value="NCS1 FAMILY PURINE/PYRIMIDINE TRANSPORTER"/>
    <property type="match status" value="1"/>
</dbReference>
<dbReference type="AlphaFoldDB" id="A0A1V6PNS5"/>